<keyword evidence="1" id="KW-0540">Nuclease</keyword>
<dbReference type="InterPro" id="IPR034720">
    <property type="entry name" value="Viral_alk_exo"/>
</dbReference>
<reference evidence="6" key="1">
    <citation type="submission" date="2022-01" db="EMBL/GenBank/DDBJ databases">
        <authorList>
            <person name="King R."/>
        </authorList>
    </citation>
    <scope>NUCLEOTIDE SEQUENCE</scope>
</reference>
<dbReference type="Proteomes" id="UP001152799">
    <property type="component" value="Chromosome 9"/>
</dbReference>
<dbReference type="PANTHER" id="PTHR46609:SF8">
    <property type="entry name" value="YQAJ VIRAL RECOMBINASE DOMAIN-CONTAINING PROTEIN"/>
    <property type="match status" value="1"/>
</dbReference>
<keyword evidence="2" id="KW-0255">Endonuclease</keyword>
<evidence type="ECO:0000256" key="5">
    <source>
        <dbReference type="SAM" id="Coils"/>
    </source>
</evidence>
<dbReference type="GO" id="GO:0004519">
    <property type="term" value="F:endonuclease activity"/>
    <property type="evidence" value="ECO:0007669"/>
    <property type="project" value="UniProtKB-KW"/>
</dbReference>
<dbReference type="Pfam" id="PF01771">
    <property type="entry name" value="Viral_alk_exo"/>
    <property type="match status" value="1"/>
</dbReference>
<keyword evidence="5" id="KW-0175">Coiled coil</keyword>
<evidence type="ECO:0000256" key="4">
    <source>
        <dbReference type="ARBA" id="ARBA00022839"/>
    </source>
</evidence>
<dbReference type="EMBL" id="OU892285">
    <property type="protein sequence ID" value="CAG9773742.1"/>
    <property type="molecule type" value="Genomic_DNA"/>
</dbReference>
<evidence type="ECO:0000313" key="7">
    <source>
        <dbReference type="Proteomes" id="UP001152799"/>
    </source>
</evidence>
<keyword evidence="3" id="KW-0378">Hydrolase</keyword>
<dbReference type="InterPro" id="IPR051703">
    <property type="entry name" value="NF-kappa-B_Signaling_Reg"/>
</dbReference>
<organism evidence="6 7">
    <name type="scientific">Ceutorhynchus assimilis</name>
    <name type="common">cabbage seed weevil</name>
    <dbReference type="NCBI Taxonomy" id="467358"/>
    <lineage>
        <taxon>Eukaryota</taxon>
        <taxon>Metazoa</taxon>
        <taxon>Ecdysozoa</taxon>
        <taxon>Arthropoda</taxon>
        <taxon>Hexapoda</taxon>
        <taxon>Insecta</taxon>
        <taxon>Pterygota</taxon>
        <taxon>Neoptera</taxon>
        <taxon>Endopterygota</taxon>
        <taxon>Coleoptera</taxon>
        <taxon>Polyphaga</taxon>
        <taxon>Cucujiformia</taxon>
        <taxon>Curculionidae</taxon>
        <taxon>Ceutorhynchinae</taxon>
        <taxon>Ceutorhynchus</taxon>
    </lineage>
</organism>
<dbReference type="SUPFAM" id="SSF52980">
    <property type="entry name" value="Restriction endonuclease-like"/>
    <property type="match status" value="1"/>
</dbReference>
<dbReference type="AlphaFoldDB" id="A0A9N9QNX1"/>
<protein>
    <submittedName>
        <fullName evidence="6">Uncharacterized protein</fullName>
    </submittedName>
</protein>
<sequence length="270" mass="31397">MNKSLALTLEEQKRQMRFDERMTLVKKAIDMKNEVENFARESKKLQLEVDTMGPQVLQKQIDNKMLETQKKEMEKNIKDKLMVVLRDEKEVSFETALQIEKNTRKQANCKMWHAERKYRITASSVGQICWFTEKRDKKAFAQGLIDPKPLNTPPIIWGKSKEVMAKDGYQQKTGNNIQQCANINEKTEQTNECPWKKETNDNTIAIGTQKLEIAAQKRVWALRGQIEALELIGNCQTKKIEKINQIMDKVEVVFQENISPQAQEHNDVVM</sequence>
<evidence type="ECO:0000256" key="2">
    <source>
        <dbReference type="ARBA" id="ARBA00022759"/>
    </source>
</evidence>
<gene>
    <name evidence="6" type="ORF">CEUTPL_LOCUS14128</name>
</gene>
<evidence type="ECO:0000313" key="6">
    <source>
        <dbReference type="EMBL" id="CAG9773742.1"/>
    </source>
</evidence>
<keyword evidence="7" id="KW-1185">Reference proteome</keyword>
<proteinExistence type="predicted"/>
<dbReference type="InterPro" id="IPR011335">
    <property type="entry name" value="Restrct_endonuc-II-like"/>
</dbReference>
<evidence type="ECO:0000256" key="3">
    <source>
        <dbReference type="ARBA" id="ARBA00022801"/>
    </source>
</evidence>
<accession>A0A9N9QNX1</accession>
<dbReference type="GO" id="GO:0004527">
    <property type="term" value="F:exonuclease activity"/>
    <property type="evidence" value="ECO:0007669"/>
    <property type="project" value="UniProtKB-KW"/>
</dbReference>
<name>A0A9N9QNX1_9CUCU</name>
<feature type="coiled-coil region" evidence="5">
    <location>
        <begin position="28"/>
        <end position="83"/>
    </location>
</feature>
<dbReference type="PANTHER" id="PTHR46609">
    <property type="entry name" value="EXONUCLEASE, PHAGE-TYPE/RECB, C-TERMINAL DOMAIN-CONTAINING PROTEIN"/>
    <property type="match status" value="1"/>
</dbReference>
<evidence type="ECO:0000256" key="1">
    <source>
        <dbReference type="ARBA" id="ARBA00022722"/>
    </source>
</evidence>
<keyword evidence="4" id="KW-0269">Exonuclease</keyword>
<dbReference type="Gene3D" id="3.90.320.10">
    <property type="match status" value="1"/>
</dbReference>
<dbReference type="InterPro" id="IPR011604">
    <property type="entry name" value="PDDEXK-like_dom_sf"/>
</dbReference>
<dbReference type="GO" id="GO:0006281">
    <property type="term" value="P:DNA repair"/>
    <property type="evidence" value="ECO:0007669"/>
    <property type="project" value="UniProtKB-ARBA"/>
</dbReference>